<feature type="binding site" description="axial binding residue" evidence="14">
    <location>
        <position position="104"/>
    </location>
    <ligand>
        <name>heme c</name>
        <dbReference type="ChEBI" id="CHEBI:61717"/>
        <label>2</label>
    </ligand>
    <ligandPart>
        <name>Fe</name>
        <dbReference type="ChEBI" id="CHEBI:18248"/>
    </ligandPart>
</feature>
<evidence type="ECO:0000256" key="12">
    <source>
        <dbReference type="ARBA" id="ARBA00031832"/>
    </source>
</evidence>
<feature type="binding site" description="axial binding residue" evidence="14">
    <location>
        <position position="69"/>
    </location>
    <ligand>
        <name>heme c</name>
        <dbReference type="ChEBI" id="CHEBI:61717"/>
        <label>1</label>
    </ligand>
    <ligandPart>
        <name>Fe</name>
        <dbReference type="ChEBI" id="CHEBI:18248"/>
    </ligandPart>
</feature>
<dbReference type="Gene3D" id="1.10.1130.10">
    <property type="entry name" value="Flavocytochrome C3, Chain A"/>
    <property type="match status" value="1"/>
</dbReference>
<accession>A0EJJ6</accession>
<reference evidence="16" key="1">
    <citation type="journal article" date="2009" name="Appl. Microbiol. Biotechnol.">
        <title>Cloning and characterization of a new cold-active lipase from a deep-sea sediment metagenome.</title>
        <authorList>
            <person name="Jeon J.H."/>
            <person name="Kim J.T."/>
            <person name="Kim Y.J."/>
            <person name="Kim H.K."/>
            <person name="Lee H.S."/>
            <person name="Kang S.G."/>
            <person name="Kim S.J."/>
            <person name="Lee J.H."/>
        </authorList>
    </citation>
    <scope>NUCLEOTIDE SEQUENCE</scope>
</reference>
<dbReference type="SUPFAM" id="SSF48695">
    <property type="entry name" value="Multiheme cytochromes"/>
    <property type="match status" value="1"/>
</dbReference>
<organism evidence="16">
    <name type="scientific">uncultured bacterium pES01019D12</name>
    <dbReference type="NCBI Taxonomy" id="355333"/>
    <lineage>
        <taxon>Bacteria</taxon>
        <taxon>environmental samples</taxon>
    </lineage>
</organism>
<dbReference type="InterPro" id="IPR036280">
    <property type="entry name" value="Multihaem_cyt_sf"/>
</dbReference>
<evidence type="ECO:0000313" key="16">
    <source>
        <dbReference type="EMBL" id="ABB79932.1"/>
    </source>
</evidence>
<feature type="binding site" description="axial binding residue" evidence="14">
    <location>
        <position position="127"/>
    </location>
    <ligand>
        <name>heme c</name>
        <dbReference type="ChEBI" id="CHEBI:61717"/>
        <label>2</label>
    </ligand>
    <ligandPart>
        <name>Fe</name>
        <dbReference type="ChEBI" id="CHEBI:18248"/>
    </ligandPart>
</feature>
<comment type="subcellular location">
    <subcellularLocation>
        <location evidence="2">Periplasm</location>
    </subcellularLocation>
</comment>
<comment type="PTM">
    <text evidence="13">Binds 2 heme C groups per subunit.</text>
</comment>
<comment type="function">
    <text evidence="1">Electron transfer subunit of the periplasmic nitrate reductase complex NapAB. Receives electrons from the membrane-anchored tetraheme c-type NapC protein and transfers these to NapA subunit, thus allowing electron flow between membrane and periplasm. Essential for periplasmic nitrate reduction with nitrate as the terminal electron acceptor.</text>
</comment>
<dbReference type="PANTHER" id="PTHR38604:SF1">
    <property type="entry name" value="PERIPLASMIC NITRATE REDUCTASE, ELECTRON TRANSFER SUBUNIT"/>
    <property type="match status" value="1"/>
</dbReference>
<evidence type="ECO:0000256" key="14">
    <source>
        <dbReference type="PIRSR" id="PIRSR006105-2"/>
    </source>
</evidence>
<evidence type="ECO:0000256" key="6">
    <source>
        <dbReference type="ARBA" id="ARBA00022617"/>
    </source>
</evidence>
<evidence type="ECO:0000256" key="4">
    <source>
        <dbReference type="ARBA" id="ARBA00013773"/>
    </source>
</evidence>
<evidence type="ECO:0000256" key="8">
    <source>
        <dbReference type="ARBA" id="ARBA00022729"/>
    </source>
</evidence>
<dbReference type="GO" id="GO:0042597">
    <property type="term" value="C:periplasmic space"/>
    <property type="evidence" value="ECO:0007669"/>
    <property type="project" value="UniProtKB-SubCell"/>
</dbReference>
<keyword evidence="6 13" id="KW-0349">Heme</keyword>
<proteinExistence type="inferred from homology"/>
<keyword evidence="8" id="KW-0732">Signal</keyword>
<name>A0EJJ6_9BACT</name>
<dbReference type="PANTHER" id="PTHR38604">
    <property type="entry name" value="PERIPLASMIC NITRATE REDUCTASE, ELECTRON TRANSFER SUBUNIT"/>
    <property type="match status" value="1"/>
</dbReference>
<evidence type="ECO:0000256" key="3">
    <source>
        <dbReference type="ARBA" id="ARBA00007368"/>
    </source>
</evidence>
<feature type="binding site" description="axial binding residue" evidence="14">
    <location>
        <position position="87"/>
    </location>
    <ligand>
        <name>heme c</name>
        <dbReference type="ChEBI" id="CHEBI:61717"/>
        <label>1</label>
    </ligand>
    <ligandPart>
        <name>Fe</name>
        <dbReference type="ChEBI" id="CHEBI:18248"/>
    </ligandPart>
</feature>
<evidence type="ECO:0000256" key="2">
    <source>
        <dbReference type="ARBA" id="ARBA00004418"/>
    </source>
</evidence>
<keyword evidence="5" id="KW-0813">Transport</keyword>
<dbReference type="GO" id="GO:0046872">
    <property type="term" value="F:metal ion binding"/>
    <property type="evidence" value="ECO:0007669"/>
    <property type="project" value="UniProtKB-KW"/>
</dbReference>
<dbReference type="FunFam" id="1.10.1130.10:FF:000001">
    <property type="entry name" value="Periplasmic nitrate reductase, electron transfer subunit"/>
    <property type="match status" value="1"/>
</dbReference>
<dbReference type="EMBL" id="DQ229155">
    <property type="protein sequence ID" value="ABB79932.1"/>
    <property type="molecule type" value="Genomic_DNA"/>
</dbReference>
<feature type="binding site" description="covalent" evidence="13">
    <location>
        <position position="83"/>
    </location>
    <ligand>
        <name>heme c</name>
        <dbReference type="ChEBI" id="CHEBI:61717"/>
        <label>1</label>
    </ligand>
</feature>
<dbReference type="GO" id="GO:0009061">
    <property type="term" value="P:anaerobic respiration"/>
    <property type="evidence" value="ECO:0007669"/>
    <property type="project" value="InterPro"/>
</dbReference>
<dbReference type="AlphaFoldDB" id="A0EJJ6"/>
<keyword evidence="9" id="KW-0574">Periplasm</keyword>
<protein>
    <recommendedName>
        <fullName evidence="4">Periplasmic nitrate reductase, electron transfer subunit</fullName>
    </recommendedName>
    <alternativeName>
        <fullName evidence="12">Diheme cytochrome c NapB</fullName>
    </alternativeName>
</protein>
<keyword evidence="11 14" id="KW-0408">Iron</keyword>
<evidence type="ECO:0000256" key="5">
    <source>
        <dbReference type="ARBA" id="ARBA00022448"/>
    </source>
</evidence>
<comment type="similarity">
    <text evidence="3">Belongs to the NapB family.</text>
</comment>
<evidence type="ECO:0000256" key="1">
    <source>
        <dbReference type="ARBA" id="ARBA00002599"/>
    </source>
</evidence>
<dbReference type="Pfam" id="PF03892">
    <property type="entry name" value="NapB"/>
    <property type="match status" value="1"/>
</dbReference>
<feature type="region of interest" description="Disordered" evidence="15">
    <location>
        <begin position="36"/>
        <end position="59"/>
    </location>
</feature>
<dbReference type="InterPro" id="IPR005591">
    <property type="entry name" value="NapB"/>
</dbReference>
<evidence type="ECO:0000256" key="15">
    <source>
        <dbReference type="SAM" id="MobiDB-lite"/>
    </source>
</evidence>
<evidence type="ECO:0000256" key="10">
    <source>
        <dbReference type="ARBA" id="ARBA00022982"/>
    </source>
</evidence>
<sequence length="148" mass="16630">MNGKRLIVMTLAIIMVAYGGQLLSQENVATMRGVKSIEDTSSAPESKRWEPDSSPLTRDFVQQPPLIPHSTKGYQINLKFNKCLTCHSWANHKEAGATKISLTHFKDRDGNELSNVSASRYFCTQCHVPQRDTAPLVENEFEPVKVLR</sequence>
<keyword evidence="7 14" id="KW-0479">Metal-binding</keyword>
<evidence type="ECO:0000256" key="11">
    <source>
        <dbReference type="ARBA" id="ARBA00023004"/>
    </source>
</evidence>
<feature type="binding site" description="covalent" evidence="13">
    <location>
        <position position="123"/>
    </location>
    <ligand>
        <name>heme c</name>
        <dbReference type="ChEBI" id="CHEBI:61717"/>
        <label>2</label>
    </ligand>
</feature>
<keyword evidence="10" id="KW-0249">Electron transport</keyword>
<evidence type="ECO:0000256" key="7">
    <source>
        <dbReference type="ARBA" id="ARBA00022723"/>
    </source>
</evidence>
<evidence type="ECO:0000256" key="9">
    <source>
        <dbReference type="ARBA" id="ARBA00022764"/>
    </source>
</evidence>
<dbReference type="PIRSF" id="PIRSF006105">
    <property type="entry name" value="NapB"/>
    <property type="match status" value="1"/>
</dbReference>
<feature type="binding site" description="covalent" evidence="13">
    <location>
        <position position="86"/>
    </location>
    <ligand>
        <name>heme c</name>
        <dbReference type="ChEBI" id="CHEBI:61717"/>
        <label>1</label>
    </ligand>
</feature>
<evidence type="ECO:0000256" key="13">
    <source>
        <dbReference type="PIRSR" id="PIRSR006105-1"/>
    </source>
</evidence>
<feature type="binding site" description="covalent" evidence="13">
    <location>
        <position position="126"/>
    </location>
    <ligand>
        <name>heme c</name>
        <dbReference type="ChEBI" id="CHEBI:61717"/>
        <label>2</label>
    </ligand>
</feature>